<sequence length="23" mass="2670">MEVNIFKSENNVGNLKYFPLLLS</sequence>
<dbReference type="Proteomes" id="UP000234681">
    <property type="component" value="Chromosome 6"/>
</dbReference>
<organism evidence="1 2">
    <name type="scientific">Rattus norvegicus</name>
    <name type="common">Rat</name>
    <dbReference type="NCBI Taxonomy" id="10116"/>
    <lineage>
        <taxon>Eukaryota</taxon>
        <taxon>Metazoa</taxon>
        <taxon>Chordata</taxon>
        <taxon>Craniata</taxon>
        <taxon>Vertebrata</taxon>
        <taxon>Euteleostomi</taxon>
        <taxon>Mammalia</taxon>
        <taxon>Eutheria</taxon>
        <taxon>Euarchontoglires</taxon>
        <taxon>Glires</taxon>
        <taxon>Rodentia</taxon>
        <taxon>Myomorpha</taxon>
        <taxon>Muroidea</taxon>
        <taxon>Muridae</taxon>
        <taxon>Murinae</taxon>
        <taxon>Rattus</taxon>
    </lineage>
</organism>
<evidence type="ECO:0000313" key="1">
    <source>
        <dbReference type="EMBL" id="EDM03369.1"/>
    </source>
</evidence>
<evidence type="ECO:0000313" key="2">
    <source>
        <dbReference type="Proteomes" id="UP000234681"/>
    </source>
</evidence>
<dbReference type="AlphaFoldDB" id="A6HBG4"/>
<gene>
    <name evidence="1" type="ORF">rCG_62283</name>
</gene>
<name>A6HBG4_RAT</name>
<proteinExistence type="predicted"/>
<protein>
    <submittedName>
        <fullName evidence="1">RCG62283</fullName>
    </submittedName>
</protein>
<dbReference type="EMBL" id="CH473947">
    <property type="protein sequence ID" value="EDM03369.1"/>
    <property type="molecule type" value="Genomic_DNA"/>
</dbReference>
<feature type="non-terminal residue" evidence="1">
    <location>
        <position position="23"/>
    </location>
</feature>
<accession>A6HBG4</accession>
<reference evidence="2" key="1">
    <citation type="submission" date="2005-09" db="EMBL/GenBank/DDBJ databases">
        <authorList>
            <person name="Mural R.J."/>
            <person name="Li P.W."/>
            <person name="Adams M.D."/>
            <person name="Amanatides P.G."/>
            <person name="Baden-Tillson H."/>
            <person name="Barnstead M."/>
            <person name="Chin S.H."/>
            <person name="Dew I."/>
            <person name="Evans C.A."/>
            <person name="Ferriera S."/>
            <person name="Flanigan M."/>
            <person name="Fosler C."/>
            <person name="Glodek A."/>
            <person name="Gu Z."/>
            <person name="Holt R.A."/>
            <person name="Jennings D."/>
            <person name="Kraft C.L."/>
            <person name="Lu F."/>
            <person name="Nguyen T."/>
            <person name="Nusskern D.R."/>
            <person name="Pfannkoch C.M."/>
            <person name="Sitter C."/>
            <person name="Sutton G.G."/>
            <person name="Venter J.C."/>
            <person name="Wang Z."/>
            <person name="Woodage T."/>
            <person name="Zheng X.H."/>
            <person name="Zhong F."/>
        </authorList>
    </citation>
    <scope>NUCLEOTIDE SEQUENCE [LARGE SCALE GENOMIC DNA]</scope>
    <source>
        <strain>BN</strain>
        <strain evidence="2">Sprague-Dawley</strain>
    </source>
</reference>